<protein>
    <submittedName>
        <fullName evidence="1">Uncharacterized protein</fullName>
    </submittedName>
</protein>
<reference evidence="2" key="1">
    <citation type="submission" date="2017-08" db="EMBL/GenBank/DDBJ databases">
        <authorList>
            <person name="Varghese N."/>
            <person name="Submissions S."/>
        </authorList>
    </citation>
    <scope>NUCLEOTIDE SEQUENCE [LARGE SCALE GENOMIC DNA]</scope>
    <source>
        <strain evidence="2">USBA17B2</strain>
    </source>
</reference>
<evidence type="ECO:0000313" key="2">
    <source>
        <dbReference type="Proteomes" id="UP000219688"/>
    </source>
</evidence>
<dbReference type="AlphaFoldDB" id="A0A285VQB1"/>
<name>A0A285VQB1_9MICO</name>
<proteinExistence type="predicted"/>
<evidence type="ECO:0000313" key="1">
    <source>
        <dbReference type="EMBL" id="SOC56087.1"/>
    </source>
</evidence>
<accession>A0A285VQB1</accession>
<dbReference type="Proteomes" id="UP000219688">
    <property type="component" value="Unassembled WGS sequence"/>
</dbReference>
<dbReference type="EMBL" id="OBQK01000006">
    <property type="protein sequence ID" value="SOC56087.1"/>
    <property type="molecule type" value="Genomic_DNA"/>
</dbReference>
<organism evidence="1 2">
    <name type="scientific">Ornithinimicrobium cerasi</name>
    <dbReference type="NCBI Taxonomy" id="2248773"/>
    <lineage>
        <taxon>Bacteria</taxon>
        <taxon>Bacillati</taxon>
        <taxon>Actinomycetota</taxon>
        <taxon>Actinomycetes</taxon>
        <taxon>Micrococcales</taxon>
        <taxon>Ornithinimicrobiaceae</taxon>
        <taxon>Ornithinimicrobium</taxon>
    </lineage>
</organism>
<keyword evidence="2" id="KW-1185">Reference proteome</keyword>
<gene>
    <name evidence="1" type="ORF">SAMN05421879_106197</name>
</gene>
<sequence length="280" mass="30865">MSPRRDYVGEAPPRHGLLCALCQASTSLTKAHIPPRSAENRGATVKRARPYIEDQVRRLEPPNEGGLWLRTLCQDCNGLASKYDGAYGDFAEALLPHVGGHPLTLPSRNGVPPVAVAPGRVARSVLHAMVALAPSFNVIDRRFVRDLLEDGDDLRLPGGMSLRVALTSDRHARIASAYHLHRVLGVRQDYEAFAEIYFRPLVWLLTGGPSTFGNSLPDQEGWGDATDWIAYTREAQRADLRDVLTRLPHTVHPSHRPGSADQWIEMSGPTSYVLEGRITS</sequence>